<proteinExistence type="predicted"/>
<comment type="caution">
    <text evidence="2">The sequence shown here is derived from an EMBL/GenBank/DDBJ whole genome shotgun (WGS) entry which is preliminary data.</text>
</comment>
<accession>A0A955RJS5</accession>
<dbReference type="InterPro" id="IPR015510">
    <property type="entry name" value="PGRP"/>
</dbReference>
<dbReference type="Proteomes" id="UP000754563">
    <property type="component" value="Unassembled WGS sequence"/>
</dbReference>
<reference evidence="2" key="1">
    <citation type="submission" date="2020-04" db="EMBL/GenBank/DDBJ databases">
        <authorList>
            <person name="Zhang T."/>
        </authorList>
    </citation>
    <scope>NUCLEOTIDE SEQUENCE</scope>
    <source>
        <strain evidence="2">HKST-UBA11</strain>
    </source>
</reference>
<name>A0A955RJS5_9BACT</name>
<dbReference type="PANTHER" id="PTHR11022:SF41">
    <property type="entry name" value="PEPTIDOGLYCAN-RECOGNITION PROTEIN LC-RELATED"/>
    <property type="match status" value="1"/>
</dbReference>
<gene>
    <name evidence="2" type="ORF">KC717_00195</name>
</gene>
<sequence length="257" mass="28934">MSNVSLRFTELEKYGVWKDYRNNYPGGFGWRGDRALSNVEHLVIHHSVTTKTRNADNDIAKIAAEHIDVRKWGGIGYNIVITSEERNGYAVVGYVGDMGSIRAHTPNLKGVFGIPARQGNVYLAGICIVGDFRDQTPSEAQLRSVHRVCHDLIYADGRFPKLKSWDNLRMHKDFDATACPGDFAAYRQLIIDPPKPEVASLSEYESVLKAAKDWNEAVGAKYGEKILGRVDDSNLSRNDLLIALYRYTQYLRRSPVV</sequence>
<dbReference type="AlphaFoldDB" id="A0A955RJS5"/>
<dbReference type="PANTHER" id="PTHR11022">
    <property type="entry name" value="PEPTIDOGLYCAN RECOGNITION PROTEIN"/>
    <property type="match status" value="1"/>
</dbReference>
<protein>
    <submittedName>
        <fullName evidence="2">N-acetylmuramoyl-L-alanine amidase</fullName>
    </submittedName>
</protein>
<dbReference type="GO" id="GO:0008745">
    <property type="term" value="F:N-acetylmuramoyl-L-alanine amidase activity"/>
    <property type="evidence" value="ECO:0007669"/>
    <property type="project" value="InterPro"/>
</dbReference>
<dbReference type="CDD" id="cd06583">
    <property type="entry name" value="PGRP"/>
    <property type="match status" value="1"/>
</dbReference>
<reference evidence="2" key="2">
    <citation type="journal article" date="2021" name="Microbiome">
        <title>Successional dynamics and alternative stable states in a saline activated sludge microbial community over 9 years.</title>
        <authorList>
            <person name="Wang Y."/>
            <person name="Ye J."/>
            <person name="Ju F."/>
            <person name="Liu L."/>
            <person name="Boyd J.A."/>
            <person name="Deng Y."/>
            <person name="Parks D.H."/>
            <person name="Jiang X."/>
            <person name="Yin X."/>
            <person name="Woodcroft B.J."/>
            <person name="Tyson G.W."/>
            <person name="Hugenholtz P."/>
            <person name="Polz M.F."/>
            <person name="Zhang T."/>
        </authorList>
    </citation>
    <scope>NUCLEOTIDE SEQUENCE</scope>
    <source>
        <strain evidence="2">HKST-UBA11</strain>
    </source>
</reference>
<dbReference type="EMBL" id="JAGQLH010000002">
    <property type="protein sequence ID" value="MCA9385046.1"/>
    <property type="molecule type" value="Genomic_DNA"/>
</dbReference>
<dbReference type="SUPFAM" id="SSF55846">
    <property type="entry name" value="N-acetylmuramoyl-L-alanine amidase-like"/>
    <property type="match status" value="1"/>
</dbReference>
<dbReference type="InterPro" id="IPR036505">
    <property type="entry name" value="Amidase/PGRP_sf"/>
</dbReference>
<organism evidence="2 3">
    <name type="scientific">Candidatus Dojkabacteria bacterium</name>
    <dbReference type="NCBI Taxonomy" id="2099670"/>
    <lineage>
        <taxon>Bacteria</taxon>
        <taxon>Candidatus Dojkabacteria</taxon>
    </lineage>
</organism>
<evidence type="ECO:0000313" key="3">
    <source>
        <dbReference type="Proteomes" id="UP000754563"/>
    </source>
</evidence>
<evidence type="ECO:0000313" key="2">
    <source>
        <dbReference type="EMBL" id="MCA9385046.1"/>
    </source>
</evidence>
<evidence type="ECO:0000259" key="1">
    <source>
        <dbReference type="Pfam" id="PF01510"/>
    </source>
</evidence>
<dbReference type="Gene3D" id="3.40.80.10">
    <property type="entry name" value="Peptidoglycan recognition protein-like"/>
    <property type="match status" value="1"/>
</dbReference>
<dbReference type="Pfam" id="PF01510">
    <property type="entry name" value="Amidase_2"/>
    <property type="match status" value="1"/>
</dbReference>
<feature type="domain" description="N-acetylmuramoyl-L-alanine amidase" evidence="1">
    <location>
        <begin position="38"/>
        <end position="181"/>
    </location>
</feature>
<dbReference type="GO" id="GO:0009253">
    <property type="term" value="P:peptidoglycan catabolic process"/>
    <property type="evidence" value="ECO:0007669"/>
    <property type="project" value="InterPro"/>
</dbReference>
<dbReference type="InterPro" id="IPR002502">
    <property type="entry name" value="Amidase_domain"/>
</dbReference>